<feature type="modified residue" description="4-aspartylphosphate" evidence="1">
    <location>
        <position position="64"/>
    </location>
</feature>
<evidence type="ECO:0000313" key="3">
    <source>
        <dbReference type="EMBL" id="MBD2713842.1"/>
    </source>
</evidence>
<dbReference type="Gene3D" id="3.40.50.2300">
    <property type="match status" value="1"/>
</dbReference>
<organism evidence="3 4">
    <name type="scientific">Hymenobacter duratus</name>
    <dbReference type="NCBI Taxonomy" id="2771356"/>
    <lineage>
        <taxon>Bacteria</taxon>
        <taxon>Pseudomonadati</taxon>
        <taxon>Bacteroidota</taxon>
        <taxon>Cytophagia</taxon>
        <taxon>Cytophagales</taxon>
        <taxon>Hymenobacteraceae</taxon>
        <taxon>Hymenobacter</taxon>
    </lineage>
</organism>
<comment type="caution">
    <text evidence="3">The sequence shown here is derived from an EMBL/GenBank/DDBJ whole genome shotgun (WGS) entry which is preliminary data.</text>
</comment>
<feature type="domain" description="Response regulatory" evidence="2">
    <location>
        <begin position="6"/>
        <end position="133"/>
    </location>
</feature>
<evidence type="ECO:0000259" key="2">
    <source>
        <dbReference type="PROSITE" id="PS50110"/>
    </source>
</evidence>
<sequence>MQKLPCLLLVDDDQATNFLNRRLLEKLQVAEQLLIALNGQEALDVLVANCQENTPQCPVLLFLDVKMPVMNGFDFLEAYQRLPLLHKDSVIIVMLTTSLHPQDMHRLEQFPIAGLLSKPLTREKVNQVLKTHFQRELPVY</sequence>
<keyword evidence="1" id="KW-0597">Phosphoprotein</keyword>
<evidence type="ECO:0000313" key="4">
    <source>
        <dbReference type="Proteomes" id="UP000642468"/>
    </source>
</evidence>
<dbReference type="InterPro" id="IPR052893">
    <property type="entry name" value="TCS_response_regulator"/>
</dbReference>
<dbReference type="PANTHER" id="PTHR44520:SF2">
    <property type="entry name" value="RESPONSE REGULATOR RCP1"/>
    <property type="match status" value="1"/>
</dbReference>
<keyword evidence="4" id="KW-1185">Reference proteome</keyword>
<dbReference type="Proteomes" id="UP000642468">
    <property type="component" value="Unassembled WGS sequence"/>
</dbReference>
<accession>A0ABR8JB17</accession>
<dbReference type="InterPro" id="IPR001789">
    <property type="entry name" value="Sig_transdc_resp-reg_receiver"/>
</dbReference>
<dbReference type="SUPFAM" id="SSF52172">
    <property type="entry name" value="CheY-like"/>
    <property type="match status" value="1"/>
</dbReference>
<proteinExistence type="predicted"/>
<dbReference type="SMART" id="SM00448">
    <property type="entry name" value="REC"/>
    <property type="match status" value="1"/>
</dbReference>
<dbReference type="Pfam" id="PF00072">
    <property type="entry name" value="Response_reg"/>
    <property type="match status" value="1"/>
</dbReference>
<dbReference type="RefSeq" id="WP_190782976.1">
    <property type="nucleotide sequence ID" value="NZ_JACWZZ010000001.1"/>
</dbReference>
<reference evidence="3 4" key="1">
    <citation type="submission" date="2020-09" db="EMBL/GenBank/DDBJ databases">
        <authorList>
            <person name="Kim M.K."/>
        </authorList>
    </citation>
    <scope>NUCLEOTIDE SEQUENCE [LARGE SCALE GENOMIC DNA]</scope>
    <source>
        <strain evidence="3 4">BT646</strain>
    </source>
</reference>
<gene>
    <name evidence="3" type="ORF">IC231_02205</name>
</gene>
<dbReference type="PROSITE" id="PS50110">
    <property type="entry name" value="RESPONSE_REGULATORY"/>
    <property type="match status" value="1"/>
</dbReference>
<evidence type="ECO:0000256" key="1">
    <source>
        <dbReference type="PROSITE-ProRule" id="PRU00169"/>
    </source>
</evidence>
<dbReference type="InterPro" id="IPR011006">
    <property type="entry name" value="CheY-like_superfamily"/>
</dbReference>
<protein>
    <submittedName>
        <fullName evidence="3">Response regulator</fullName>
    </submittedName>
</protein>
<name>A0ABR8JB17_9BACT</name>
<dbReference type="PANTHER" id="PTHR44520">
    <property type="entry name" value="RESPONSE REGULATOR RCP1-RELATED"/>
    <property type="match status" value="1"/>
</dbReference>
<dbReference type="EMBL" id="JACWZZ010000001">
    <property type="protein sequence ID" value="MBD2713842.1"/>
    <property type="molecule type" value="Genomic_DNA"/>
</dbReference>